<name>A0A0G2FJN6_9PEZI</name>
<dbReference type="OrthoDB" id="10006285at2759"/>
<dbReference type="SUPFAM" id="SSF63825">
    <property type="entry name" value="YWTD domain"/>
    <property type="match status" value="1"/>
</dbReference>
<dbReference type="EMBL" id="LCUC01000210">
    <property type="protein sequence ID" value="KKY34274.1"/>
    <property type="molecule type" value="Genomic_DNA"/>
</dbReference>
<proteinExistence type="predicted"/>
<accession>A0A0G2FJN6</accession>
<reference evidence="1 2" key="2">
    <citation type="submission" date="2015-05" db="EMBL/GenBank/DDBJ databases">
        <authorList>
            <person name="Morales-Cruz A."/>
            <person name="Amrine K.C."/>
            <person name="Cantu D."/>
        </authorList>
    </citation>
    <scope>NUCLEOTIDE SEQUENCE [LARGE SCALE GENOMIC DNA]</scope>
    <source>
        <strain evidence="1">DA912</strain>
    </source>
</reference>
<evidence type="ECO:0000313" key="2">
    <source>
        <dbReference type="Proteomes" id="UP000034680"/>
    </source>
</evidence>
<dbReference type="Proteomes" id="UP000034680">
    <property type="component" value="Unassembled WGS sequence"/>
</dbReference>
<dbReference type="AlphaFoldDB" id="A0A0G2FJN6"/>
<evidence type="ECO:0000313" key="1">
    <source>
        <dbReference type="EMBL" id="KKY34274.1"/>
    </source>
</evidence>
<organism evidence="1 2">
    <name type="scientific">Diaporthe ampelina</name>
    <dbReference type="NCBI Taxonomy" id="1214573"/>
    <lineage>
        <taxon>Eukaryota</taxon>
        <taxon>Fungi</taxon>
        <taxon>Dikarya</taxon>
        <taxon>Ascomycota</taxon>
        <taxon>Pezizomycotina</taxon>
        <taxon>Sordariomycetes</taxon>
        <taxon>Sordariomycetidae</taxon>
        <taxon>Diaporthales</taxon>
        <taxon>Diaporthaceae</taxon>
        <taxon>Diaporthe</taxon>
    </lineage>
</organism>
<gene>
    <name evidence="1" type="ORF">UCDDA912_g05763</name>
</gene>
<dbReference type="STRING" id="1214573.A0A0G2FJN6"/>
<keyword evidence="2" id="KW-1185">Reference proteome</keyword>
<sequence length="309" mass="30513">MGSAAKVANGKAVYMLSNQASNSVIAVPIAEDGSLDEAGVSSINTGGSGANGVDGSTNQPAVPDALFSQSALAVAGNNLFAVNAGSNSVSMFAIDAGDPTKLTMVGTPAVKGDPTKNNTGFLASFPVNAAGQCQAASVDAEGAQTSPDGTAVLFGSSPIPGSSDLFVTDASFGAAVLSPQQAAGSSPQAPAAFEVAGKGAIDNQMATCWAAISPATNTAFVTDVGVNHLVEMSLDDASIQEQVDLSANGDPGLIDLKAAGNMIYALSPGNGTTNAAVTVVDANSKMQVQHLDMKSLGLDGNAMGMAVLE</sequence>
<protein>
    <submittedName>
        <fullName evidence="1">Putative 3-carboxymuconate cyclase</fullName>
    </submittedName>
</protein>
<comment type="caution">
    <text evidence="1">The sequence shown here is derived from an EMBL/GenBank/DDBJ whole genome shotgun (WGS) entry which is preliminary data.</text>
</comment>
<reference evidence="1 2" key="1">
    <citation type="submission" date="2015-05" db="EMBL/GenBank/DDBJ databases">
        <title>Distinctive expansion of gene families associated with plant cell wall degradation and secondary metabolism in the genomes of grapevine trunk pathogens.</title>
        <authorList>
            <person name="Lawrence D.P."/>
            <person name="Travadon R."/>
            <person name="Rolshausen P.E."/>
            <person name="Baumgartner K."/>
        </authorList>
    </citation>
    <scope>NUCLEOTIDE SEQUENCE [LARGE SCALE GENOMIC DNA]</scope>
    <source>
        <strain evidence="1">DA912</strain>
    </source>
</reference>